<gene>
    <name evidence="2" type="ORF">BKG82_02925</name>
</gene>
<keyword evidence="1" id="KW-0732">Signal</keyword>
<evidence type="ECO:0000256" key="1">
    <source>
        <dbReference type="SAM" id="SignalP"/>
    </source>
</evidence>
<dbReference type="EMBL" id="MLIQ01000011">
    <property type="protein sequence ID" value="OHU59542.1"/>
    <property type="molecule type" value="Genomic_DNA"/>
</dbReference>
<dbReference type="AlphaFoldDB" id="A0A1S1LWU9"/>
<name>A0A1S1LWU9_MYCCH</name>
<protein>
    <submittedName>
        <fullName evidence="2">Uncharacterized protein</fullName>
    </submittedName>
</protein>
<organism evidence="2 3">
    <name type="scientific">Mycobacteroides chelonae</name>
    <name type="common">Mycobacterium chelonae</name>
    <dbReference type="NCBI Taxonomy" id="1774"/>
    <lineage>
        <taxon>Bacteria</taxon>
        <taxon>Bacillati</taxon>
        <taxon>Actinomycetota</taxon>
        <taxon>Actinomycetes</taxon>
        <taxon>Mycobacteriales</taxon>
        <taxon>Mycobacteriaceae</taxon>
        <taxon>Mycobacteroides</taxon>
    </lineage>
</organism>
<evidence type="ECO:0000313" key="2">
    <source>
        <dbReference type="EMBL" id="OHU59542.1"/>
    </source>
</evidence>
<feature type="chain" id="PRO_5010233025" evidence="1">
    <location>
        <begin position="38"/>
        <end position="113"/>
    </location>
</feature>
<accession>A0A1S1LWU9</accession>
<dbReference type="Proteomes" id="UP000180043">
    <property type="component" value="Unassembled WGS sequence"/>
</dbReference>
<sequence>MLIARRAARIPGRLLPRLTLVAAALVAGLLAAPVAQAGPGALGDAEQVIDGLKAQGNKVIVTKTGNKPLSQCVATRVRKDLDVFGNPRIYPNISSGPTRRVWLYSVYHVDIQC</sequence>
<evidence type="ECO:0000313" key="3">
    <source>
        <dbReference type="Proteomes" id="UP000180043"/>
    </source>
</evidence>
<feature type="signal peptide" evidence="1">
    <location>
        <begin position="1"/>
        <end position="37"/>
    </location>
</feature>
<reference evidence="2 3" key="1">
    <citation type="submission" date="2016-10" db="EMBL/GenBank/DDBJ databases">
        <title>Evaluation of Human, Veterinary and Environmental Mycobacterium chelonae Isolates by Core Genome Phylogenomic Analysis, Targeted Gene Comparison, and Anti-microbial Susceptibility Patterns: A Tale of Mistaken Identities.</title>
        <authorList>
            <person name="Fogelson S.B."/>
            <person name="Camus A.C."/>
            <person name="Lorenz W."/>
            <person name="Vasireddy R."/>
            <person name="Vasireddy S."/>
            <person name="Smith T."/>
            <person name="Brown-Elliott B.A."/>
            <person name="Wallace R.J.Jr."/>
            <person name="Hasan N.A."/>
            <person name="Reischl U."/>
            <person name="Sanchez S."/>
        </authorList>
    </citation>
    <scope>NUCLEOTIDE SEQUENCE [LARGE SCALE GENOMIC DNA]</scope>
    <source>
        <strain evidence="2 3">15515</strain>
    </source>
</reference>
<dbReference type="RefSeq" id="WP_057968051.1">
    <property type="nucleotide sequence ID" value="NZ_MAEQ01000012.1"/>
</dbReference>
<comment type="caution">
    <text evidence="2">The sequence shown here is derived from an EMBL/GenBank/DDBJ whole genome shotgun (WGS) entry which is preliminary data.</text>
</comment>
<proteinExistence type="predicted"/>